<dbReference type="RefSeq" id="WP_012866631.1">
    <property type="nucleotide sequence ID" value="NC_013521.1"/>
</dbReference>
<dbReference type="AlphaFoldDB" id="D1BGI5"/>
<keyword evidence="3" id="KW-1185">Reference proteome</keyword>
<dbReference type="Gene3D" id="3.90.1200.10">
    <property type="match status" value="1"/>
</dbReference>
<evidence type="ECO:0000259" key="1">
    <source>
        <dbReference type="Pfam" id="PF01636"/>
    </source>
</evidence>
<feature type="domain" description="Aminoglycoside phosphotransferase" evidence="1">
    <location>
        <begin position="38"/>
        <end position="217"/>
    </location>
</feature>
<dbReference type="PANTHER" id="PTHR21310">
    <property type="entry name" value="AMINOGLYCOSIDE PHOSPHOTRANSFERASE-RELATED-RELATED"/>
    <property type="match status" value="1"/>
</dbReference>
<dbReference type="InterPro" id="IPR002575">
    <property type="entry name" value="Aminoglycoside_PTrfase"/>
</dbReference>
<dbReference type="STRING" id="446469.Sked_16270"/>
<dbReference type="CDD" id="cd05155">
    <property type="entry name" value="APH_ChoK_like_1"/>
    <property type="match status" value="1"/>
</dbReference>
<dbReference type="InterPro" id="IPR011009">
    <property type="entry name" value="Kinase-like_dom_sf"/>
</dbReference>
<dbReference type="HOGENOM" id="CLU_074977_0_0_11"/>
<dbReference type="eggNOG" id="COG3173">
    <property type="taxonomic scope" value="Bacteria"/>
</dbReference>
<dbReference type="OrthoDB" id="9797603at2"/>
<evidence type="ECO:0000313" key="2">
    <source>
        <dbReference type="EMBL" id="ACZ21562.1"/>
    </source>
</evidence>
<dbReference type="InterPro" id="IPR051678">
    <property type="entry name" value="AGP_Transferase"/>
</dbReference>
<dbReference type="Proteomes" id="UP000000322">
    <property type="component" value="Chromosome"/>
</dbReference>
<dbReference type="KEGG" id="ske:Sked_16270"/>
<dbReference type="PANTHER" id="PTHR21310:SF42">
    <property type="entry name" value="BIFUNCTIONAL AAC_APH"/>
    <property type="match status" value="1"/>
</dbReference>
<reference evidence="2 3" key="1">
    <citation type="journal article" date="2009" name="Stand. Genomic Sci.">
        <title>Complete genome sequence of Sanguibacter keddieii type strain (ST-74).</title>
        <authorList>
            <person name="Ivanova N."/>
            <person name="Sikorski J."/>
            <person name="Sims D."/>
            <person name="Brettin T."/>
            <person name="Detter J.C."/>
            <person name="Han C."/>
            <person name="Lapidus A."/>
            <person name="Copeland A."/>
            <person name="Glavina Del Rio T."/>
            <person name="Nolan M."/>
            <person name="Chen F."/>
            <person name="Lucas S."/>
            <person name="Tice H."/>
            <person name="Cheng J.F."/>
            <person name="Bruce D."/>
            <person name="Goodwin L."/>
            <person name="Pitluck S."/>
            <person name="Pati A."/>
            <person name="Mavromatis K."/>
            <person name="Chen A."/>
            <person name="Palaniappan K."/>
            <person name="D'haeseleer P."/>
            <person name="Chain P."/>
            <person name="Bristow J."/>
            <person name="Eisen J.A."/>
            <person name="Markowitz V."/>
            <person name="Hugenholtz P."/>
            <person name="Goker M."/>
            <person name="Pukall R."/>
            <person name="Klenk H.P."/>
            <person name="Kyrpides N.C."/>
        </authorList>
    </citation>
    <scope>NUCLEOTIDE SEQUENCE [LARGE SCALE GENOMIC DNA]</scope>
    <source>
        <strain evidence="3">ATCC 51767 / DSM 10542 / NCFB 3025 / ST-74</strain>
    </source>
</reference>
<protein>
    <submittedName>
        <fullName evidence="2">Predicted aminoglycoside phosphotransferase</fullName>
    </submittedName>
</protein>
<dbReference type="Gene3D" id="3.30.200.20">
    <property type="entry name" value="Phosphorylase Kinase, domain 1"/>
    <property type="match status" value="1"/>
</dbReference>
<dbReference type="EMBL" id="CP001819">
    <property type="protein sequence ID" value="ACZ21562.1"/>
    <property type="molecule type" value="Genomic_DNA"/>
</dbReference>
<proteinExistence type="predicted"/>
<dbReference type="GO" id="GO:0016740">
    <property type="term" value="F:transferase activity"/>
    <property type="evidence" value="ECO:0007669"/>
    <property type="project" value="UniProtKB-KW"/>
</dbReference>
<organism evidence="2 3">
    <name type="scientific">Sanguibacter keddieii (strain ATCC 51767 / DSM 10542 / NCFB 3025 / ST-74)</name>
    <dbReference type="NCBI Taxonomy" id="446469"/>
    <lineage>
        <taxon>Bacteria</taxon>
        <taxon>Bacillati</taxon>
        <taxon>Actinomycetota</taxon>
        <taxon>Actinomycetes</taxon>
        <taxon>Micrococcales</taxon>
        <taxon>Sanguibacteraceae</taxon>
        <taxon>Sanguibacter</taxon>
    </lineage>
</organism>
<name>D1BGI5_SANKS</name>
<gene>
    <name evidence="2" type="ordered locus">Sked_16270</name>
</gene>
<accession>D1BGI5</accession>
<dbReference type="Pfam" id="PF01636">
    <property type="entry name" value="APH"/>
    <property type="match status" value="1"/>
</dbReference>
<evidence type="ECO:0000313" key="3">
    <source>
        <dbReference type="Proteomes" id="UP000000322"/>
    </source>
</evidence>
<sequence length="329" mass="35308">MADRPAAEVDVDVPLVRRLLEAQCPEIDGVGRTADLSLEIVGEGWDNVMLRLGSSLAVRVPRRDLSARLVVHEQQWLAEIARRVDVLVPAPVVAGTPSDEYPWHWSVVPWVEGVAAGSVDRSRLRGVAAPLARFFNQLRTPAPADAPTSAVRGGPLASRDAVVRDRLAHLDHPRRDELARAWDVALAAPVWEGPALWLHGDPHAYNIVVSDEDVVSGEFVVSDEDLASEDPAADVTLRAVVDFGDMTSGDPAGDLAAAWLIFDVAGRRTFRDTVDAEAAGSAVLLDPAVWERARGWALVLATALLAHSDDAPDLAAAGRQTVDALLDDV</sequence>
<dbReference type="SUPFAM" id="SSF56112">
    <property type="entry name" value="Protein kinase-like (PK-like)"/>
    <property type="match status" value="1"/>
</dbReference>